<keyword evidence="3 7" id="KW-0479">Metal-binding</keyword>
<dbReference type="Gene3D" id="1.10.630.10">
    <property type="entry name" value="Cytochrome P450"/>
    <property type="match status" value="1"/>
</dbReference>
<keyword evidence="6 8" id="KW-0503">Monooxygenase</keyword>
<comment type="cofactor">
    <cofactor evidence="7">
        <name>heme</name>
        <dbReference type="ChEBI" id="CHEBI:30413"/>
    </cofactor>
</comment>
<comment type="similarity">
    <text evidence="1 8">Belongs to the cytochrome P450 family.</text>
</comment>
<evidence type="ECO:0000256" key="2">
    <source>
        <dbReference type="ARBA" id="ARBA00022617"/>
    </source>
</evidence>
<dbReference type="PRINTS" id="PR00463">
    <property type="entry name" value="EP450I"/>
</dbReference>
<keyword evidence="2 7" id="KW-0349">Heme</keyword>
<proteinExistence type="inferred from homology"/>
<accession>A0A819N170</accession>
<comment type="caution">
    <text evidence="9">The sequence shown here is derived from an EMBL/GenBank/DDBJ whole genome shotgun (WGS) entry which is preliminary data.</text>
</comment>
<dbReference type="InterPro" id="IPR017972">
    <property type="entry name" value="Cyt_P450_CS"/>
</dbReference>
<evidence type="ECO:0000256" key="7">
    <source>
        <dbReference type="PIRSR" id="PIRSR602401-1"/>
    </source>
</evidence>
<dbReference type="GO" id="GO:0005506">
    <property type="term" value="F:iron ion binding"/>
    <property type="evidence" value="ECO:0007669"/>
    <property type="project" value="InterPro"/>
</dbReference>
<keyword evidence="5 7" id="KW-0408">Iron</keyword>
<feature type="binding site" description="axial binding residue" evidence="7">
    <location>
        <position position="158"/>
    </location>
    <ligand>
        <name>heme</name>
        <dbReference type="ChEBI" id="CHEBI:30413"/>
    </ligand>
    <ligandPart>
        <name>Fe</name>
        <dbReference type="ChEBI" id="CHEBI:18248"/>
    </ligandPart>
</feature>
<evidence type="ECO:0000256" key="1">
    <source>
        <dbReference type="ARBA" id="ARBA00010617"/>
    </source>
</evidence>
<dbReference type="InterPro" id="IPR001128">
    <property type="entry name" value="Cyt_P450"/>
</dbReference>
<name>A0A819N170_9BILA</name>
<dbReference type="AlphaFoldDB" id="A0A819N170"/>
<evidence type="ECO:0000313" key="10">
    <source>
        <dbReference type="Proteomes" id="UP000663823"/>
    </source>
</evidence>
<dbReference type="PANTHER" id="PTHR24291">
    <property type="entry name" value="CYTOCHROME P450 FAMILY 4"/>
    <property type="match status" value="1"/>
</dbReference>
<protein>
    <recommendedName>
        <fullName evidence="11">Cytochrome P450</fullName>
    </recommendedName>
</protein>
<dbReference type="PANTHER" id="PTHR24291:SF50">
    <property type="entry name" value="BIFUNCTIONAL ALBAFLAVENONE MONOOXYGENASE_TERPENE SYNTHASE"/>
    <property type="match status" value="1"/>
</dbReference>
<dbReference type="GO" id="GO:0016705">
    <property type="term" value="F:oxidoreductase activity, acting on paired donors, with incorporation or reduction of molecular oxygen"/>
    <property type="evidence" value="ECO:0007669"/>
    <property type="project" value="InterPro"/>
</dbReference>
<organism evidence="9 10">
    <name type="scientific">Rotaria sordida</name>
    <dbReference type="NCBI Taxonomy" id="392033"/>
    <lineage>
        <taxon>Eukaryota</taxon>
        <taxon>Metazoa</taxon>
        <taxon>Spiralia</taxon>
        <taxon>Gnathifera</taxon>
        <taxon>Rotifera</taxon>
        <taxon>Eurotatoria</taxon>
        <taxon>Bdelloidea</taxon>
        <taxon>Philodinida</taxon>
        <taxon>Philodinidae</taxon>
        <taxon>Rotaria</taxon>
    </lineage>
</organism>
<dbReference type="Pfam" id="PF00067">
    <property type="entry name" value="p450"/>
    <property type="match status" value="1"/>
</dbReference>
<evidence type="ECO:0008006" key="11">
    <source>
        <dbReference type="Google" id="ProtNLM"/>
    </source>
</evidence>
<dbReference type="PROSITE" id="PS00086">
    <property type="entry name" value="CYTOCHROME_P450"/>
    <property type="match status" value="1"/>
</dbReference>
<dbReference type="InterPro" id="IPR050196">
    <property type="entry name" value="Cytochrome_P450_Monoox"/>
</dbReference>
<sequence length="211" mass="24160">MPSLMAKIYLKFSPQYRQSMNIISKHLNGMMEQERSRGRESIVERKTTSLIASLVYSLQQDEKSEAAKPEDKQKEVLHFGPPVSSTVRNVTIDDRPPIICGAQLYKGDKVMINIYNLTRNKRYWKIDPYLFYPERFQDEDKDYHRYASFPFGGGHRQCMGQGLARLALKAITARLMQHVTFDDGGPEVNAGGHSWKITLTPKNIGVTITFD</sequence>
<evidence type="ECO:0000256" key="6">
    <source>
        <dbReference type="ARBA" id="ARBA00023033"/>
    </source>
</evidence>
<dbReference type="GO" id="GO:0020037">
    <property type="term" value="F:heme binding"/>
    <property type="evidence" value="ECO:0007669"/>
    <property type="project" value="InterPro"/>
</dbReference>
<dbReference type="GO" id="GO:0004497">
    <property type="term" value="F:monooxygenase activity"/>
    <property type="evidence" value="ECO:0007669"/>
    <property type="project" value="UniProtKB-KW"/>
</dbReference>
<evidence type="ECO:0000256" key="3">
    <source>
        <dbReference type="ARBA" id="ARBA00022723"/>
    </source>
</evidence>
<evidence type="ECO:0000313" key="9">
    <source>
        <dbReference type="EMBL" id="CAF3989813.1"/>
    </source>
</evidence>
<dbReference type="Proteomes" id="UP000663823">
    <property type="component" value="Unassembled WGS sequence"/>
</dbReference>
<dbReference type="EMBL" id="CAJOAX010006737">
    <property type="protein sequence ID" value="CAF3989813.1"/>
    <property type="molecule type" value="Genomic_DNA"/>
</dbReference>
<dbReference type="SUPFAM" id="SSF48264">
    <property type="entry name" value="Cytochrome P450"/>
    <property type="match status" value="1"/>
</dbReference>
<gene>
    <name evidence="9" type="ORF">OTI717_LOCUS28414</name>
</gene>
<evidence type="ECO:0000256" key="5">
    <source>
        <dbReference type="ARBA" id="ARBA00023004"/>
    </source>
</evidence>
<evidence type="ECO:0000256" key="4">
    <source>
        <dbReference type="ARBA" id="ARBA00023002"/>
    </source>
</evidence>
<dbReference type="InterPro" id="IPR002401">
    <property type="entry name" value="Cyt_P450_E_grp-I"/>
</dbReference>
<dbReference type="InterPro" id="IPR036396">
    <property type="entry name" value="Cyt_P450_sf"/>
</dbReference>
<evidence type="ECO:0000256" key="8">
    <source>
        <dbReference type="RuleBase" id="RU000461"/>
    </source>
</evidence>
<reference evidence="9" key="1">
    <citation type="submission" date="2021-02" db="EMBL/GenBank/DDBJ databases">
        <authorList>
            <person name="Nowell W R."/>
        </authorList>
    </citation>
    <scope>NUCLEOTIDE SEQUENCE</scope>
</reference>
<keyword evidence="4 8" id="KW-0560">Oxidoreductase</keyword>
<dbReference type="CDD" id="cd00302">
    <property type="entry name" value="cytochrome_P450"/>
    <property type="match status" value="1"/>
</dbReference>